<gene>
    <name evidence="1" type="ORF">GCM10023321_49200</name>
</gene>
<reference evidence="2" key="1">
    <citation type="journal article" date="2019" name="Int. J. Syst. Evol. Microbiol.">
        <title>The Global Catalogue of Microorganisms (GCM) 10K type strain sequencing project: providing services to taxonomists for standard genome sequencing and annotation.</title>
        <authorList>
            <consortium name="The Broad Institute Genomics Platform"/>
            <consortium name="The Broad Institute Genome Sequencing Center for Infectious Disease"/>
            <person name="Wu L."/>
            <person name="Ma J."/>
        </authorList>
    </citation>
    <scope>NUCLEOTIDE SEQUENCE [LARGE SCALE GENOMIC DNA]</scope>
    <source>
        <strain evidence="2">JCM 18303</strain>
    </source>
</reference>
<dbReference type="SUPFAM" id="SSF53686">
    <property type="entry name" value="Tryptophan synthase beta subunit-like PLP-dependent enzymes"/>
    <property type="match status" value="1"/>
</dbReference>
<sequence>MDAMRSAARTEGTITDPVHEGKSMAGLIDLVRCGEISKDSTVLSAHLGGQPALNGNSGPVQLMFRYEGVSRRPLGSGAKQPPTH</sequence>
<name>A0ABP9QJQ2_9PSEU</name>
<dbReference type="Gene3D" id="3.40.50.1100">
    <property type="match status" value="1"/>
</dbReference>
<accession>A0ABP9QJQ2</accession>
<dbReference type="Proteomes" id="UP001428817">
    <property type="component" value="Unassembled WGS sequence"/>
</dbReference>
<proteinExistence type="predicted"/>
<organism evidence="1 2">
    <name type="scientific">Pseudonocardia eucalypti</name>
    <dbReference type="NCBI Taxonomy" id="648755"/>
    <lineage>
        <taxon>Bacteria</taxon>
        <taxon>Bacillati</taxon>
        <taxon>Actinomycetota</taxon>
        <taxon>Actinomycetes</taxon>
        <taxon>Pseudonocardiales</taxon>
        <taxon>Pseudonocardiaceae</taxon>
        <taxon>Pseudonocardia</taxon>
    </lineage>
</organism>
<dbReference type="EMBL" id="BAABJP010000029">
    <property type="protein sequence ID" value="GAA5162979.1"/>
    <property type="molecule type" value="Genomic_DNA"/>
</dbReference>
<keyword evidence="2" id="KW-1185">Reference proteome</keyword>
<protein>
    <submittedName>
        <fullName evidence="1">Uncharacterized protein</fullName>
    </submittedName>
</protein>
<dbReference type="InterPro" id="IPR036052">
    <property type="entry name" value="TrpB-like_PALP_sf"/>
</dbReference>
<evidence type="ECO:0000313" key="1">
    <source>
        <dbReference type="EMBL" id="GAA5162979.1"/>
    </source>
</evidence>
<comment type="caution">
    <text evidence="1">The sequence shown here is derived from an EMBL/GenBank/DDBJ whole genome shotgun (WGS) entry which is preliminary data.</text>
</comment>
<evidence type="ECO:0000313" key="2">
    <source>
        <dbReference type="Proteomes" id="UP001428817"/>
    </source>
</evidence>